<sequence>MLRNDNQLPYGAVYFRKSNPPQADWERDYKVAGEDGLNIFRHWFMWSATIIAELGHAVPDWACANTSMPCRLTAMASPEARLAAISATDASPLSNTASAREAPC</sequence>
<keyword evidence="2" id="KW-1185">Reference proteome</keyword>
<evidence type="ECO:0000313" key="1">
    <source>
        <dbReference type="EMBL" id="MDL2404229.1"/>
    </source>
</evidence>
<comment type="caution">
    <text evidence="1">The sequence shown here is derived from an EMBL/GenBank/DDBJ whole genome shotgun (WGS) entry which is preliminary data.</text>
</comment>
<dbReference type="Proteomes" id="UP001172630">
    <property type="component" value="Unassembled WGS sequence"/>
</dbReference>
<dbReference type="EMBL" id="JARFYN010000001">
    <property type="protein sequence ID" value="MDL2404229.1"/>
    <property type="molecule type" value="Genomic_DNA"/>
</dbReference>
<name>A0ABT7K6J8_9HYPH</name>
<proteinExistence type="predicted"/>
<organism evidence="1 2">
    <name type="scientific">Rhizobium calliandrae</name>
    <dbReference type="NCBI Taxonomy" id="1312182"/>
    <lineage>
        <taxon>Bacteria</taxon>
        <taxon>Pseudomonadati</taxon>
        <taxon>Pseudomonadota</taxon>
        <taxon>Alphaproteobacteria</taxon>
        <taxon>Hyphomicrobiales</taxon>
        <taxon>Rhizobiaceae</taxon>
        <taxon>Rhizobium/Agrobacterium group</taxon>
        <taxon>Rhizobium</taxon>
    </lineage>
</organism>
<reference evidence="1" key="1">
    <citation type="submission" date="2023-06" db="EMBL/GenBank/DDBJ databases">
        <title>Phylogenetic Diversity of Rhizobium strains.</title>
        <authorList>
            <person name="Moura F.T."/>
            <person name="Helene L.C.F."/>
            <person name="Hungria M."/>
        </authorList>
    </citation>
    <scope>NUCLEOTIDE SEQUENCE</scope>
    <source>
        <strain evidence="1">CCGE524</strain>
    </source>
</reference>
<gene>
    <name evidence="1" type="ORF">PY650_00870</name>
</gene>
<protein>
    <submittedName>
        <fullName evidence="1">Uncharacterized protein</fullName>
    </submittedName>
</protein>
<accession>A0ABT7K6J8</accession>
<evidence type="ECO:0000313" key="2">
    <source>
        <dbReference type="Proteomes" id="UP001172630"/>
    </source>
</evidence>